<feature type="region of interest" description="Disordered" evidence="1">
    <location>
        <begin position="195"/>
        <end position="219"/>
    </location>
</feature>
<evidence type="ECO:0000313" key="4">
    <source>
        <dbReference type="Proteomes" id="UP001595698"/>
    </source>
</evidence>
<sequence length="690" mass="73494">MTGRWALLAASCVLAVVMSAMVLAVATYEGRAARDRARGPVIAETARDAVAWWASRFDAVGGLQHSVVFVEPLDASAPPPPGLTRWPAPGEAMLSPELLRRGATEEVRTRYGRFGGLIGPEGLLSPSERLAYVRPPTSPNAVERESWLPITGFGRPFPLVETLDQRDLSEVLLALGTFTLVPALALMTVAARRAPRTGNRTGPRWRPRTRSRRSERAGPRWRRALTGLGEEVPPLVIGSVAGGLVLVLAACVDLPVPATGYVLNSADVRAAWPLGCAAILTSLTTGLVLVAAPRRTEQKTSKVEADHETAQKGDREAERGPGAPPYSVPKRRLVACALAAGTVALSQYFPPAGKLIAFAVGTAGMWALLPSAATALTVSGGRELARRGADSGRPGLLTGGLRLAARPAPFVRLFTALVVLLGVLTLIQIWEGRIGDTARAALTTERRIGDTLLVVRTAGHPDLERFSWALPRTSALAVLTIGEDGRLATLVGPCRTLRMLKLPCAGALVPGNHEDDRLKELRSWYGIRTLTGQVGRGRTERTRNLVVVVSDTRGQYPRVARAAYATLPVLETTAPGGGWIDGAVRRTGLETWLTLLGLVGVFALLQAAWIGFAEDRDASGPAAWWHLTVPLLAMTALVIVITAWHGLFLVSITAGGTLPWPVLTTTAAACALLAIALGLFHQRSRGPEFR</sequence>
<dbReference type="EMBL" id="JBHSBC010000032">
    <property type="protein sequence ID" value="MFC3984030.1"/>
    <property type="molecule type" value="Genomic_DNA"/>
</dbReference>
<evidence type="ECO:0008006" key="5">
    <source>
        <dbReference type="Google" id="ProtNLM"/>
    </source>
</evidence>
<feature type="compositionally biased region" description="Basic and acidic residues" evidence="1">
    <location>
        <begin position="295"/>
        <end position="319"/>
    </location>
</feature>
<keyword evidence="2" id="KW-0472">Membrane</keyword>
<accession>A0ABV8F7R0</accession>
<protein>
    <recommendedName>
        <fullName evidence="5">Permease</fullName>
    </recommendedName>
</protein>
<proteinExistence type="predicted"/>
<dbReference type="RefSeq" id="WP_386193532.1">
    <property type="nucleotide sequence ID" value="NZ_JBHSBC010000032.1"/>
</dbReference>
<feature type="transmembrane region" description="Helical" evidence="2">
    <location>
        <begin position="624"/>
        <end position="648"/>
    </location>
</feature>
<gene>
    <name evidence="3" type="ORF">ACFOYY_28125</name>
</gene>
<reference evidence="4" key="1">
    <citation type="journal article" date="2019" name="Int. J. Syst. Evol. Microbiol.">
        <title>The Global Catalogue of Microorganisms (GCM) 10K type strain sequencing project: providing services to taxonomists for standard genome sequencing and annotation.</title>
        <authorList>
            <consortium name="The Broad Institute Genomics Platform"/>
            <consortium name="The Broad Institute Genome Sequencing Center for Infectious Disease"/>
            <person name="Wu L."/>
            <person name="Ma J."/>
        </authorList>
    </citation>
    <scope>NUCLEOTIDE SEQUENCE [LARGE SCALE GENOMIC DNA]</scope>
    <source>
        <strain evidence="4">TBRC 7912</strain>
    </source>
</reference>
<evidence type="ECO:0000256" key="2">
    <source>
        <dbReference type="SAM" id="Phobius"/>
    </source>
</evidence>
<keyword evidence="2" id="KW-1133">Transmembrane helix</keyword>
<evidence type="ECO:0000256" key="1">
    <source>
        <dbReference type="SAM" id="MobiDB-lite"/>
    </source>
</evidence>
<evidence type="ECO:0000313" key="3">
    <source>
        <dbReference type="EMBL" id="MFC3984030.1"/>
    </source>
</evidence>
<feature type="transmembrane region" description="Helical" evidence="2">
    <location>
        <begin position="355"/>
        <end position="378"/>
    </location>
</feature>
<feature type="transmembrane region" description="Helical" evidence="2">
    <location>
        <begin position="660"/>
        <end position="680"/>
    </location>
</feature>
<feature type="transmembrane region" description="Helical" evidence="2">
    <location>
        <begin position="171"/>
        <end position="191"/>
    </location>
</feature>
<feature type="transmembrane region" description="Helical" evidence="2">
    <location>
        <begin position="410"/>
        <end position="430"/>
    </location>
</feature>
<feature type="region of interest" description="Disordered" evidence="1">
    <location>
        <begin position="295"/>
        <end position="326"/>
    </location>
</feature>
<feature type="transmembrane region" description="Helical" evidence="2">
    <location>
        <begin position="232"/>
        <end position="250"/>
    </location>
</feature>
<feature type="transmembrane region" description="Helical" evidence="2">
    <location>
        <begin position="592"/>
        <end position="612"/>
    </location>
</feature>
<name>A0ABV8F7R0_9ACTN</name>
<comment type="caution">
    <text evidence="3">The sequence shown here is derived from an EMBL/GenBank/DDBJ whole genome shotgun (WGS) entry which is preliminary data.</text>
</comment>
<keyword evidence="2" id="KW-0812">Transmembrane</keyword>
<feature type="transmembrane region" description="Helical" evidence="2">
    <location>
        <begin position="333"/>
        <end position="349"/>
    </location>
</feature>
<feature type="transmembrane region" description="Helical" evidence="2">
    <location>
        <begin position="270"/>
        <end position="292"/>
    </location>
</feature>
<organism evidence="3 4">
    <name type="scientific">Streptosporangium jomthongense</name>
    <dbReference type="NCBI Taxonomy" id="1193683"/>
    <lineage>
        <taxon>Bacteria</taxon>
        <taxon>Bacillati</taxon>
        <taxon>Actinomycetota</taxon>
        <taxon>Actinomycetes</taxon>
        <taxon>Streptosporangiales</taxon>
        <taxon>Streptosporangiaceae</taxon>
        <taxon>Streptosporangium</taxon>
    </lineage>
</organism>
<dbReference type="Proteomes" id="UP001595698">
    <property type="component" value="Unassembled WGS sequence"/>
</dbReference>
<keyword evidence="4" id="KW-1185">Reference proteome</keyword>